<dbReference type="EMBL" id="BGZK01002032">
    <property type="protein sequence ID" value="GBP89813.1"/>
    <property type="molecule type" value="Genomic_DNA"/>
</dbReference>
<protein>
    <submittedName>
        <fullName evidence="2">Uncharacterized protein</fullName>
    </submittedName>
</protein>
<comment type="caution">
    <text evidence="2">The sequence shown here is derived from an EMBL/GenBank/DDBJ whole genome shotgun (WGS) entry which is preliminary data.</text>
</comment>
<proteinExistence type="predicted"/>
<gene>
    <name evidence="2" type="ORF">EVAR_66703_1</name>
</gene>
<name>A0A4C1ZSU5_EUMVA</name>
<keyword evidence="3" id="KW-1185">Reference proteome</keyword>
<reference evidence="2 3" key="1">
    <citation type="journal article" date="2019" name="Commun. Biol.">
        <title>The bagworm genome reveals a unique fibroin gene that provides high tensile strength.</title>
        <authorList>
            <person name="Kono N."/>
            <person name="Nakamura H."/>
            <person name="Ohtoshi R."/>
            <person name="Tomita M."/>
            <person name="Numata K."/>
            <person name="Arakawa K."/>
        </authorList>
    </citation>
    <scope>NUCLEOTIDE SEQUENCE [LARGE SCALE GENOMIC DNA]</scope>
</reference>
<evidence type="ECO:0000313" key="3">
    <source>
        <dbReference type="Proteomes" id="UP000299102"/>
    </source>
</evidence>
<sequence>MLLAATEVQEQGMLLVYRQTSPAVVGGASGCIPKHKLLVADVAIAPVSIVFNSPPPTGQLEDLRFQPLNLNQNDCGRVWFHIGLLFDDETTTSDSTVVDSDDESGSESKSSKSRKSSSKSDASFTLVEGKNKKTIRKDLKVKN</sequence>
<feature type="region of interest" description="Disordered" evidence="1">
    <location>
        <begin position="92"/>
        <end position="129"/>
    </location>
</feature>
<organism evidence="2 3">
    <name type="scientific">Eumeta variegata</name>
    <name type="common">Bagworm moth</name>
    <name type="synonym">Eumeta japonica</name>
    <dbReference type="NCBI Taxonomy" id="151549"/>
    <lineage>
        <taxon>Eukaryota</taxon>
        <taxon>Metazoa</taxon>
        <taxon>Ecdysozoa</taxon>
        <taxon>Arthropoda</taxon>
        <taxon>Hexapoda</taxon>
        <taxon>Insecta</taxon>
        <taxon>Pterygota</taxon>
        <taxon>Neoptera</taxon>
        <taxon>Endopterygota</taxon>
        <taxon>Lepidoptera</taxon>
        <taxon>Glossata</taxon>
        <taxon>Ditrysia</taxon>
        <taxon>Tineoidea</taxon>
        <taxon>Psychidae</taxon>
        <taxon>Oiketicinae</taxon>
        <taxon>Eumeta</taxon>
    </lineage>
</organism>
<evidence type="ECO:0000313" key="2">
    <source>
        <dbReference type="EMBL" id="GBP89813.1"/>
    </source>
</evidence>
<accession>A0A4C1ZSU5</accession>
<evidence type="ECO:0000256" key="1">
    <source>
        <dbReference type="SAM" id="MobiDB-lite"/>
    </source>
</evidence>
<dbReference type="AlphaFoldDB" id="A0A4C1ZSU5"/>
<dbReference type="Proteomes" id="UP000299102">
    <property type="component" value="Unassembled WGS sequence"/>
</dbReference>